<sequence>MNDPRDAPSSTLRPLRRVSSSPVLNPPAARPGLKRANSAQDPHQLPVHKRARTRAAHDEYDSWDLDDVHQASSLPAFCDNDSPQGTRDVNLGSHPRGRFDYNLARASSPQFCDILPPATYRRAQSATPSPTPSTDTFGAMDFALGSAISADSSSLASLSPLSDSLDDVFDPAHDMHVSSITVWNNDNVCAQLIDAPTALPAFLVEQQHALRGTFSPIVPLLSQLSCPTVLAQIGLSIAKSADAGTASVSSLVTVSSQQELQLRCSTSFYAGGALMASHDDQVLPFDRSNNLNSSYEYSVPLASDFLARLLIHQRIASTNHDQHDTTHDTTTPLDTNHHPLSAPHDDALAVLRFQTQGEQGEQNTVLVLACQFSIVDTDEGFVRLSRPILLPLNLLATPIEQPGLLPSPTIVSTPAFGPSIGDTTVEELPLLAPLPKRAKRPNLTVTIPPAEGYLAAAAAAAATGTHRATPGSAGGGLLLRLPTPSATSPMPITPLDQVMHAPADPPPLNRSTVDDLQTVRARRYWAPTPTEANYPASVATFYFDRAGALDSPAFGTPVYPTMNTNAGTPTFATNMHRLPPNFAAPLASPYKFAFGLDSNMSFEFGNGAQKPRRRATEL</sequence>
<evidence type="ECO:0000313" key="3">
    <source>
        <dbReference type="Proteomes" id="UP000077266"/>
    </source>
</evidence>
<dbReference type="Proteomes" id="UP000077266">
    <property type="component" value="Unassembled WGS sequence"/>
</dbReference>
<gene>
    <name evidence="2" type="ORF">EXIGLDRAFT_768577</name>
</gene>
<dbReference type="STRING" id="1314781.A0A165I3M7"/>
<protein>
    <submittedName>
        <fullName evidence="2">Uncharacterized protein</fullName>
    </submittedName>
</protein>
<feature type="region of interest" description="Disordered" evidence="1">
    <location>
        <begin position="1"/>
        <end position="54"/>
    </location>
</feature>
<keyword evidence="3" id="KW-1185">Reference proteome</keyword>
<dbReference type="EMBL" id="KV426000">
    <property type="protein sequence ID" value="KZV92848.1"/>
    <property type="molecule type" value="Genomic_DNA"/>
</dbReference>
<dbReference type="AlphaFoldDB" id="A0A165I3M7"/>
<dbReference type="OrthoDB" id="10006572at2759"/>
<reference evidence="2 3" key="1">
    <citation type="journal article" date="2016" name="Mol. Biol. Evol.">
        <title>Comparative Genomics of Early-Diverging Mushroom-Forming Fungi Provides Insights into the Origins of Lignocellulose Decay Capabilities.</title>
        <authorList>
            <person name="Nagy L.G."/>
            <person name="Riley R."/>
            <person name="Tritt A."/>
            <person name="Adam C."/>
            <person name="Daum C."/>
            <person name="Floudas D."/>
            <person name="Sun H."/>
            <person name="Yadav J.S."/>
            <person name="Pangilinan J."/>
            <person name="Larsson K.H."/>
            <person name="Matsuura K."/>
            <person name="Barry K."/>
            <person name="Labutti K."/>
            <person name="Kuo R."/>
            <person name="Ohm R.A."/>
            <person name="Bhattacharya S.S."/>
            <person name="Shirouzu T."/>
            <person name="Yoshinaga Y."/>
            <person name="Martin F.M."/>
            <person name="Grigoriev I.V."/>
            <person name="Hibbett D.S."/>
        </authorList>
    </citation>
    <scope>NUCLEOTIDE SEQUENCE [LARGE SCALE GENOMIC DNA]</scope>
    <source>
        <strain evidence="2 3">HHB12029</strain>
    </source>
</reference>
<organism evidence="2 3">
    <name type="scientific">Exidia glandulosa HHB12029</name>
    <dbReference type="NCBI Taxonomy" id="1314781"/>
    <lineage>
        <taxon>Eukaryota</taxon>
        <taxon>Fungi</taxon>
        <taxon>Dikarya</taxon>
        <taxon>Basidiomycota</taxon>
        <taxon>Agaricomycotina</taxon>
        <taxon>Agaricomycetes</taxon>
        <taxon>Auriculariales</taxon>
        <taxon>Exidiaceae</taxon>
        <taxon>Exidia</taxon>
    </lineage>
</organism>
<name>A0A165I3M7_EXIGL</name>
<evidence type="ECO:0000256" key="1">
    <source>
        <dbReference type="SAM" id="MobiDB-lite"/>
    </source>
</evidence>
<feature type="compositionally biased region" description="Polar residues" evidence="1">
    <location>
        <begin position="8"/>
        <end position="23"/>
    </location>
</feature>
<dbReference type="InParanoid" id="A0A165I3M7"/>
<accession>A0A165I3M7</accession>
<evidence type="ECO:0000313" key="2">
    <source>
        <dbReference type="EMBL" id="KZV92848.1"/>
    </source>
</evidence>
<proteinExistence type="predicted"/>